<reference evidence="1 2" key="1">
    <citation type="journal article" date="2012" name="Int. J. Syst. Evol. Microbiol.">
        <title>Vibrio caribbeanicus sp. nov., isolated from the marine sponge Scleritoderma cyanea.</title>
        <authorList>
            <person name="Hoffmann M."/>
            <person name="Monday S.R."/>
            <person name="Allard M.W."/>
            <person name="Strain E.A."/>
            <person name="Whittaker P."/>
            <person name="Naum M."/>
            <person name="McCarthy P.J."/>
            <person name="Lopez J.V."/>
            <person name="Fischer M."/>
            <person name="Brown E.W."/>
        </authorList>
    </citation>
    <scope>NUCLEOTIDE SEQUENCE [LARGE SCALE GENOMIC DNA]</scope>
    <source>
        <strain evidence="1 2">ATCC 19109</strain>
    </source>
</reference>
<evidence type="ECO:0000313" key="2">
    <source>
        <dbReference type="Proteomes" id="UP000003836"/>
    </source>
</evidence>
<dbReference type="Proteomes" id="UP000003836">
    <property type="component" value="Unassembled WGS sequence"/>
</dbReference>
<accession>A0ABN0DAP4</accession>
<protein>
    <submittedName>
        <fullName evidence="1">Uncharacterized protein</fullName>
    </submittedName>
</protein>
<organism evidence="1 2">
    <name type="scientific">Vibrio tubiashii ATCC 19109</name>
    <dbReference type="NCBI Taxonomy" id="1051646"/>
    <lineage>
        <taxon>Bacteria</taxon>
        <taxon>Pseudomonadati</taxon>
        <taxon>Pseudomonadota</taxon>
        <taxon>Gammaproteobacteria</taxon>
        <taxon>Vibrionales</taxon>
        <taxon>Vibrionaceae</taxon>
        <taxon>Vibrio</taxon>
        <taxon>Vibrio oreintalis group</taxon>
    </lineage>
</organism>
<comment type="caution">
    <text evidence="1">The sequence shown here is derived from an EMBL/GenBank/DDBJ whole genome shotgun (WGS) entry which is preliminary data.</text>
</comment>
<dbReference type="EMBL" id="AFWI01000194">
    <property type="protein sequence ID" value="EGU48697.1"/>
    <property type="molecule type" value="Genomic_DNA"/>
</dbReference>
<proteinExistence type="predicted"/>
<gene>
    <name evidence="1" type="ORF">VITU9109_21769</name>
</gene>
<keyword evidence="2" id="KW-1185">Reference proteome</keyword>
<sequence length="31" mass="3677">MIDMLPVLFIGSIFILKKLRQFVENCHERAD</sequence>
<evidence type="ECO:0000313" key="1">
    <source>
        <dbReference type="EMBL" id="EGU48697.1"/>
    </source>
</evidence>
<name>A0ABN0DAP4_9VIBR</name>